<comment type="caution">
    <text evidence="3">The sequence shown here is derived from an EMBL/GenBank/DDBJ whole genome shotgun (WGS) entry which is preliminary data.</text>
</comment>
<gene>
    <name evidence="3" type="ORF">AS25_02860</name>
</gene>
<evidence type="ECO:0000313" key="4">
    <source>
        <dbReference type="Proteomes" id="UP000030664"/>
    </source>
</evidence>
<keyword evidence="2" id="KW-0472">Membrane</keyword>
<reference evidence="3 4" key="1">
    <citation type="submission" date="2014-09" db="EMBL/GenBank/DDBJ databases">
        <title>High-quality draft genome sequence of Kocuria marina SO9-6, an actinobacterium isolated from a copper mine.</title>
        <authorList>
            <person name="Castro D.B."/>
            <person name="Pereira L.B."/>
            <person name="Silva M.V."/>
            <person name="Silva B.P."/>
            <person name="Zanardi B.R."/>
            <person name="Carlos C."/>
            <person name="Belgini D.R."/>
            <person name="Limache E.G."/>
            <person name="Lacerda G.V."/>
            <person name="Nery M.B."/>
            <person name="Gomes M.B."/>
            <person name="Souza S."/>
            <person name="Silva T.M."/>
            <person name="Rodrigues V.D."/>
            <person name="Paulino L.C."/>
            <person name="Vicentini R."/>
            <person name="Ferraz L.F."/>
            <person name="Ottoboni L.M."/>
        </authorList>
    </citation>
    <scope>NUCLEOTIDE SEQUENCE [LARGE SCALE GENOMIC DNA]</scope>
    <source>
        <strain evidence="3 4">SO9-6</strain>
    </source>
</reference>
<protein>
    <recommendedName>
        <fullName evidence="5">DUF308 domain-containing protein</fullName>
    </recommendedName>
</protein>
<feature type="compositionally biased region" description="Basic and acidic residues" evidence="1">
    <location>
        <begin position="1"/>
        <end position="15"/>
    </location>
</feature>
<feature type="transmembrane region" description="Helical" evidence="2">
    <location>
        <begin position="103"/>
        <end position="121"/>
    </location>
</feature>
<keyword evidence="2" id="KW-1133">Transmembrane helix</keyword>
<feature type="compositionally biased region" description="Acidic residues" evidence="1">
    <location>
        <begin position="24"/>
        <end position="38"/>
    </location>
</feature>
<feature type="region of interest" description="Disordered" evidence="1">
    <location>
        <begin position="1"/>
        <end position="73"/>
    </location>
</feature>
<dbReference type="eggNOG" id="ENOG5032NT8">
    <property type="taxonomic scope" value="Bacteria"/>
</dbReference>
<feature type="compositionally biased region" description="Basic and acidic residues" evidence="1">
    <location>
        <begin position="39"/>
        <end position="64"/>
    </location>
</feature>
<evidence type="ECO:0008006" key="5">
    <source>
        <dbReference type="Google" id="ProtNLM"/>
    </source>
</evidence>
<dbReference type="STRING" id="223184.AS25_02860"/>
<evidence type="ECO:0000256" key="2">
    <source>
        <dbReference type="SAM" id="Phobius"/>
    </source>
</evidence>
<dbReference type="Proteomes" id="UP000030664">
    <property type="component" value="Unassembled WGS sequence"/>
</dbReference>
<evidence type="ECO:0000256" key="1">
    <source>
        <dbReference type="SAM" id="MobiDB-lite"/>
    </source>
</evidence>
<feature type="transmembrane region" description="Helical" evidence="2">
    <location>
        <begin position="76"/>
        <end position="97"/>
    </location>
</feature>
<keyword evidence="2" id="KW-0812">Transmembrane</keyword>
<dbReference type="EMBL" id="JROM01000016">
    <property type="protein sequence ID" value="KHE74783.1"/>
    <property type="molecule type" value="Genomic_DNA"/>
</dbReference>
<proteinExistence type="predicted"/>
<name>A0A0B0DBI8_9MICC</name>
<dbReference type="AlphaFoldDB" id="A0A0B0DBI8"/>
<sequence>MSSRQPPEDPFERIIRGNSWDDVPRDDEDLEPWAEDFPWEPREQPAEEIPVELRDTREDERYEPDPGPVTSGISPAMLRALSTVLAVIVIMVGLALLPGPLPPVMWLLGLVGLVTGLYLVFRALPQDSPEDDDGAVV</sequence>
<organism evidence="3 4">
    <name type="scientific">Kocuria marina</name>
    <dbReference type="NCBI Taxonomy" id="223184"/>
    <lineage>
        <taxon>Bacteria</taxon>
        <taxon>Bacillati</taxon>
        <taxon>Actinomycetota</taxon>
        <taxon>Actinomycetes</taxon>
        <taxon>Micrococcales</taxon>
        <taxon>Micrococcaceae</taxon>
        <taxon>Kocuria</taxon>
    </lineage>
</organism>
<dbReference type="RefSeq" id="WP_035961177.1">
    <property type="nucleotide sequence ID" value="NZ_FXBD01000019.1"/>
</dbReference>
<evidence type="ECO:0000313" key="3">
    <source>
        <dbReference type="EMBL" id="KHE74783.1"/>
    </source>
</evidence>
<accession>A0A0B0DBI8</accession>